<keyword evidence="2" id="KW-0540">Nuclease</keyword>
<dbReference type="InterPro" id="IPR036388">
    <property type="entry name" value="WH-like_DNA-bd_sf"/>
</dbReference>
<dbReference type="Pfam" id="PF13392">
    <property type="entry name" value="HNH_3"/>
    <property type="match status" value="2"/>
</dbReference>
<sequence length="393" mass="45203">MNKITLIIRERDVIEDSKKALNKPLSISCDEGTKQISTTPIKIKLLVVPSGNQIWFNLPSDLKLSKYLISKDGRVKNRTGYVLKGYKGKPGYVLVKLSNNDGRLVNYRMNRLVALTFIPNPENKPIADHINRIRDDNRVSNLRWATHRENHINSKRRKAGMVRQVIQKELNGKEIKIWESITELTKELGFPYSSVSYALSSRSRKRKYRGFLWEYVKNEIIGEIWKDVSLDDNVTVKVSSHGRVQLISEKITYGGIHDSGYHIVGINKRKYRVHRLICMGFHPNSNHHNLEVNHKDKTTSNNHASNLEWCTRLENMQHNAITETVDRTRNGYYRKVRQLTKEGIVINTFNSLAEAHRKTGVHARNICQVCGRGPSSSAGGYLWEYINSIISDQ</sequence>
<proteinExistence type="predicted"/>
<dbReference type="SMART" id="SM00507">
    <property type="entry name" value="HNHc"/>
    <property type="match status" value="2"/>
</dbReference>
<keyword evidence="2" id="KW-0255">Endonuclease</keyword>
<name>A0A481Z4Z1_9VIRU</name>
<organism evidence="2">
    <name type="scientific">Pithovirus LCPAC201</name>
    <dbReference type="NCBI Taxonomy" id="2506591"/>
    <lineage>
        <taxon>Viruses</taxon>
        <taxon>Pithoviruses</taxon>
    </lineage>
</organism>
<keyword evidence="2" id="KW-0378">Hydrolase</keyword>
<dbReference type="InterPro" id="IPR003647">
    <property type="entry name" value="Intron_nuc_1_rpt"/>
</dbReference>
<feature type="domain" description="HNH nuclease" evidence="1">
    <location>
        <begin position="103"/>
        <end position="151"/>
    </location>
</feature>
<dbReference type="EMBL" id="MK500504">
    <property type="protein sequence ID" value="QBK90948.1"/>
    <property type="molecule type" value="Genomic_DNA"/>
</dbReference>
<accession>A0A481Z4Z1</accession>
<dbReference type="InterPro" id="IPR044925">
    <property type="entry name" value="His-Me_finger_sf"/>
</dbReference>
<feature type="domain" description="HNH nuclease" evidence="1">
    <location>
        <begin position="267"/>
        <end position="316"/>
    </location>
</feature>
<gene>
    <name evidence="2" type="ORF">LCPAC201_02490</name>
</gene>
<evidence type="ECO:0000313" key="2">
    <source>
        <dbReference type="EMBL" id="QBK90948.1"/>
    </source>
</evidence>
<dbReference type="GO" id="GO:0004519">
    <property type="term" value="F:endonuclease activity"/>
    <property type="evidence" value="ECO:0007669"/>
    <property type="project" value="UniProtKB-KW"/>
</dbReference>
<evidence type="ECO:0000259" key="1">
    <source>
        <dbReference type="SMART" id="SM00507"/>
    </source>
</evidence>
<reference evidence="2" key="1">
    <citation type="journal article" date="2019" name="MBio">
        <title>Virus Genomes from Deep Sea Sediments Expand the Ocean Megavirome and Support Independent Origins of Viral Gigantism.</title>
        <authorList>
            <person name="Backstrom D."/>
            <person name="Yutin N."/>
            <person name="Jorgensen S.L."/>
            <person name="Dharamshi J."/>
            <person name="Homa F."/>
            <person name="Zaremba-Niedwiedzka K."/>
            <person name="Spang A."/>
            <person name="Wolf Y.I."/>
            <person name="Koonin E.V."/>
            <person name="Ettema T.J."/>
        </authorList>
    </citation>
    <scope>NUCLEOTIDE SEQUENCE</scope>
</reference>
<dbReference type="Gene3D" id="3.90.75.20">
    <property type="match status" value="2"/>
</dbReference>
<dbReference type="InterPro" id="IPR003615">
    <property type="entry name" value="HNH_nuc"/>
</dbReference>
<dbReference type="SMART" id="SM00497">
    <property type="entry name" value="IENR1"/>
    <property type="match status" value="2"/>
</dbReference>
<dbReference type="SUPFAM" id="SSF54060">
    <property type="entry name" value="His-Me finger endonucleases"/>
    <property type="match status" value="2"/>
</dbReference>
<dbReference type="Gene3D" id="1.10.10.10">
    <property type="entry name" value="Winged helix-like DNA-binding domain superfamily/Winged helix DNA-binding domain"/>
    <property type="match status" value="2"/>
</dbReference>
<protein>
    <submittedName>
        <fullName evidence="2">HNH endonuclease</fullName>
    </submittedName>
</protein>